<evidence type="ECO:0000313" key="9">
    <source>
        <dbReference type="Proteomes" id="UP001501295"/>
    </source>
</evidence>
<dbReference type="PANTHER" id="PTHR30566:SF25">
    <property type="entry name" value="INNER MEMBRANE PROTEIN"/>
    <property type="match status" value="1"/>
</dbReference>
<keyword evidence="4 6" id="KW-0472">Membrane</keyword>
<dbReference type="EMBL" id="BAABLM010000004">
    <property type="protein sequence ID" value="GAA4677264.1"/>
    <property type="molecule type" value="Genomic_DNA"/>
</dbReference>
<keyword evidence="3 6" id="KW-1133">Transmembrane helix</keyword>
<evidence type="ECO:0000256" key="2">
    <source>
        <dbReference type="ARBA" id="ARBA00022692"/>
    </source>
</evidence>
<feature type="transmembrane region" description="Helical" evidence="6">
    <location>
        <begin position="116"/>
        <end position="138"/>
    </location>
</feature>
<accession>A0ABP8W0U5</accession>
<dbReference type="SMART" id="SM00100">
    <property type="entry name" value="cNMP"/>
    <property type="match status" value="1"/>
</dbReference>
<feature type="transmembrane region" description="Helical" evidence="6">
    <location>
        <begin position="6"/>
        <end position="27"/>
    </location>
</feature>
<evidence type="ECO:0000256" key="4">
    <source>
        <dbReference type="ARBA" id="ARBA00023136"/>
    </source>
</evidence>
<dbReference type="InterPro" id="IPR023408">
    <property type="entry name" value="MscS_beta-dom_sf"/>
</dbReference>
<dbReference type="InterPro" id="IPR049142">
    <property type="entry name" value="MS_channel_1st"/>
</dbReference>
<evidence type="ECO:0000313" key="8">
    <source>
        <dbReference type="EMBL" id="GAA4677264.1"/>
    </source>
</evidence>
<comment type="caution">
    <text evidence="8">The sequence shown here is derived from an EMBL/GenBank/DDBJ whole genome shotgun (WGS) entry which is preliminary data.</text>
</comment>
<evidence type="ECO:0000256" key="5">
    <source>
        <dbReference type="SAM" id="MobiDB-lite"/>
    </source>
</evidence>
<dbReference type="InterPro" id="IPR010920">
    <property type="entry name" value="LSM_dom_sf"/>
</dbReference>
<sequence length="490" mass="51606">MVSIVAQPWFWPAIAVVVGLPVLLIVLTEVGSNLERRGNPGHRLVRLARNFVVPSAAVAVLLAEITKSIGSTDFTWAKLVATLFGFLVILFILNAFNLALFTNAAEGSWRARLPSIFVDIARIVLIAIGLAVLFSVVWNTDVAGLFTALGVTSIVLGLALQGAIGSVVSGLLLLFEQPFRLGDFLEAGGVKGRVIEVNWRAVHIDTGNGVQIIPNASLAGSSFTNLSRGDGSYTVASKVTFTTDDAPAEVMALLTRVARGLPSLYPNTVPVATPLGGPDYEVAFEVRGPAAEGDALAVFRTRLWYAARRVSLGLDGDTTDAFVTPERTADAVRQVAPLLYLEGDDAAALLPVVTLQRFAAGETILELGGVPDAVLFVLRGVASLGVPLPDGALLPVARVEAGDYLAQTALTREPLITTAVALSELAVLRVPVETIDGLVRARPRLARDFGDVMEQRRRQVSTALDAQQVTGASPVPVSGAGRNGVGRLSG</sequence>
<dbReference type="Gene3D" id="1.10.287.1260">
    <property type="match status" value="1"/>
</dbReference>
<feature type="transmembrane region" description="Helical" evidence="6">
    <location>
        <begin position="144"/>
        <end position="175"/>
    </location>
</feature>
<dbReference type="SUPFAM" id="SSF50182">
    <property type="entry name" value="Sm-like ribonucleoproteins"/>
    <property type="match status" value="1"/>
</dbReference>
<dbReference type="Gene3D" id="2.60.120.10">
    <property type="entry name" value="Jelly Rolls"/>
    <property type="match status" value="1"/>
</dbReference>
<dbReference type="PROSITE" id="PS50042">
    <property type="entry name" value="CNMP_BINDING_3"/>
    <property type="match status" value="1"/>
</dbReference>
<dbReference type="Pfam" id="PF00924">
    <property type="entry name" value="MS_channel_2nd"/>
    <property type="match status" value="1"/>
</dbReference>
<evidence type="ECO:0000256" key="1">
    <source>
        <dbReference type="ARBA" id="ARBA00004370"/>
    </source>
</evidence>
<organism evidence="8 9">
    <name type="scientific">Frondihabitans cladoniiphilus</name>
    <dbReference type="NCBI Taxonomy" id="715785"/>
    <lineage>
        <taxon>Bacteria</taxon>
        <taxon>Bacillati</taxon>
        <taxon>Actinomycetota</taxon>
        <taxon>Actinomycetes</taxon>
        <taxon>Micrococcales</taxon>
        <taxon>Microbacteriaceae</taxon>
        <taxon>Frondihabitans</taxon>
    </lineage>
</organism>
<dbReference type="RefSeq" id="WP_345375967.1">
    <property type="nucleotide sequence ID" value="NZ_BAABLM010000004.1"/>
</dbReference>
<evidence type="ECO:0000256" key="3">
    <source>
        <dbReference type="ARBA" id="ARBA00022989"/>
    </source>
</evidence>
<dbReference type="InterPro" id="IPR018490">
    <property type="entry name" value="cNMP-bd_dom_sf"/>
</dbReference>
<dbReference type="InterPro" id="IPR006685">
    <property type="entry name" value="MscS_channel_2nd"/>
</dbReference>
<keyword evidence="9" id="KW-1185">Reference proteome</keyword>
<dbReference type="CDD" id="cd00038">
    <property type="entry name" value="CAP_ED"/>
    <property type="match status" value="1"/>
</dbReference>
<dbReference type="InterPro" id="IPR000595">
    <property type="entry name" value="cNMP-bd_dom"/>
</dbReference>
<dbReference type="Pfam" id="PF21088">
    <property type="entry name" value="MS_channel_1st"/>
    <property type="match status" value="1"/>
</dbReference>
<protein>
    <submittedName>
        <fullName evidence="8">Mechanosensitive ion channel family protein</fullName>
    </submittedName>
</protein>
<dbReference type="SUPFAM" id="SSF51206">
    <property type="entry name" value="cAMP-binding domain-like"/>
    <property type="match status" value="1"/>
</dbReference>
<dbReference type="Gene3D" id="2.30.30.60">
    <property type="match status" value="1"/>
</dbReference>
<feature type="domain" description="Cyclic nucleotide-binding" evidence="7">
    <location>
        <begin position="337"/>
        <end position="410"/>
    </location>
</feature>
<comment type="subcellular location">
    <subcellularLocation>
        <location evidence="1">Membrane</location>
    </subcellularLocation>
</comment>
<feature type="compositionally biased region" description="Gly residues" evidence="5">
    <location>
        <begin position="481"/>
        <end position="490"/>
    </location>
</feature>
<dbReference type="Pfam" id="PF00027">
    <property type="entry name" value="cNMP_binding"/>
    <property type="match status" value="1"/>
</dbReference>
<evidence type="ECO:0000259" key="7">
    <source>
        <dbReference type="PROSITE" id="PS50042"/>
    </source>
</evidence>
<dbReference type="PANTHER" id="PTHR30566">
    <property type="entry name" value="YNAI-RELATED MECHANOSENSITIVE ION CHANNEL"/>
    <property type="match status" value="1"/>
</dbReference>
<proteinExistence type="predicted"/>
<feature type="transmembrane region" description="Helical" evidence="6">
    <location>
        <begin position="83"/>
        <end position="104"/>
    </location>
</feature>
<dbReference type="Proteomes" id="UP001501295">
    <property type="component" value="Unassembled WGS sequence"/>
</dbReference>
<feature type="region of interest" description="Disordered" evidence="5">
    <location>
        <begin position="463"/>
        <end position="490"/>
    </location>
</feature>
<dbReference type="InterPro" id="IPR014710">
    <property type="entry name" value="RmlC-like_jellyroll"/>
</dbReference>
<gene>
    <name evidence="8" type="ORF">GCM10025780_22440</name>
</gene>
<reference evidence="9" key="1">
    <citation type="journal article" date="2019" name="Int. J. Syst. Evol. Microbiol.">
        <title>The Global Catalogue of Microorganisms (GCM) 10K type strain sequencing project: providing services to taxonomists for standard genome sequencing and annotation.</title>
        <authorList>
            <consortium name="The Broad Institute Genomics Platform"/>
            <consortium name="The Broad Institute Genome Sequencing Center for Infectious Disease"/>
            <person name="Wu L."/>
            <person name="Ma J."/>
        </authorList>
    </citation>
    <scope>NUCLEOTIDE SEQUENCE [LARGE SCALE GENOMIC DNA]</scope>
    <source>
        <strain evidence="9">JCM 18956</strain>
    </source>
</reference>
<keyword evidence="2 6" id="KW-0812">Transmembrane</keyword>
<name>A0ABP8W0U5_9MICO</name>
<evidence type="ECO:0000256" key="6">
    <source>
        <dbReference type="SAM" id="Phobius"/>
    </source>
</evidence>